<dbReference type="AlphaFoldDB" id="A0A8J2R9N3"/>
<dbReference type="EMBL" id="CAKKLH010000001">
    <property type="protein sequence ID" value="CAH0098218.1"/>
    <property type="molecule type" value="Genomic_DNA"/>
</dbReference>
<name>A0A8J2R9N3_9CRUS</name>
<organism evidence="1 2">
    <name type="scientific">Daphnia galeata</name>
    <dbReference type="NCBI Taxonomy" id="27404"/>
    <lineage>
        <taxon>Eukaryota</taxon>
        <taxon>Metazoa</taxon>
        <taxon>Ecdysozoa</taxon>
        <taxon>Arthropoda</taxon>
        <taxon>Crustacea</taxon>
        <taxon>Branchiopoda</taxon>
        <taxon>Diplostraca</taxon>
        <taxon>Cladocera</taxon>
        <taxon>Anomopoda</taxon>
        <taxon>Daphniidae</taxon>
        <taxon>Daphnia</taxon>
    </lineage>
</organism>
<evidence type="ECO:0000313" key="2">
    <source>
        <dbReference type="Proteomes" id="UP000789390"/>
    </source>
</evidence>
<evidence type="ECO:0000313" key="1">
    <source>
        <dbReference type="EMBL" id="CAH0098218.1"/>
    </source>
</evidence>
<accession>A0A8J2R9N3</accession>
<proteinExistence type="predicted"/>
<comment type="caution">
    <text evidence="1">The sequence shown here is derived from an EMBL/GenBank/DDBJ whole genome shotgun (WGS) entry which is preliminary data.</text>
</comment>
<reference evidence="1" key="1">
    <citation type="submission" date="2021-11" db="EMBL/GenBank/DDBJ databases">
        <authorList>
            <person name="Schell T."/>
        </authorList>
    </citation>
    <scope>NUCLEOTIDE SEQUENCE</scope>
    <source>
        <strain evidence="1">M5</strain>
    </source>
</reference>
<sequence>MGDEKLLKRKKLSYAEKIQLKTIVRPLTVASPTVQLATTCDESRLATCDESRLASCATPTASTFIHQSSTTTAKSNFQLRCANNSLSLEDKIKKQKTINPLTLAEKIQVIESRKTLNTNEYLKEYEGKELDLNSNIRALSDAMIQQEARKINPKFCASPNWLKLFKLKHNIFTTYQSEDNSSDDVSIEERLPSSQMGIPWADSDTRLSDSQLTDIFNQPQSTTTLMLPCLNNIKNLADIDITKGGLVPSKLTFCRFNEILFEPLQVKVPFDSSEVNLSEDDEDLIGWFCVDEICSYAAEKLAIVTQKLAKFNRLHDGLPPMPPCNGCYPFYCPCEVEPHIDECCRQCEDYWFKIHTCLNSETDKLQGDYKSLTSLENFPIFWVIGDSNVQNSNLGGILQKIFRTNLQ</sequence>
<gene>
    <name evidence="1" type="ORF">DGAL_LOCUS265</name>
</gene>
<keyword evidence="2" id="KW-1185">Reference proteome</keyword>
<dbReference type="GO" id="GO:0003677">
    <property type="term" value="F:DNA binding"/>
    <property type="evidence" value="ECO:0007669"/>
    <property type="project" value="UniProtKB-KW"/>
</dbReference>
<protein>
    <recommendedName>
        <fullName evidence="3">HTH CENPB-type domain-containing protein</fullName>
    </recommendedName>
</protein>
<dbReference type="Proteomes" id="UP000789390">
    <property type="component" value="Unassembled WGS sequence"/>
</dbReference>
<evidence type="ECO:0008006" key="3">
    <source>
        <dbReference type="Google" id="ProtNLM"/>
    </source>
</evidence>